<reference evidence="2 3" key="1">
    <citation type="submission" date="2016-09" db="EMBL/GenBank/DDBJ databases">
        <title>Complete genome of Desulfosporosinus sp. OL.</title>
        <authorList>
            <person name="Mardanov A."/>
            <person name="Beletsky A."/>
            <person name="Panova A."/>
            <person name="Karnachuk O."/>
            <person name="Ravin N."/>
        </authorList>
    </citation>
    <scope>NUCLEOTIDE SEQUENCE [LARGE SCALE GENOMIC DNA]</scope>
    <source>
        <strain evidence="2 3">OL</strain>
    </source>
</reference>
<keyword evidence="2" id="KW-0378">Hydrolase</keyword>
<dbReference type="PANTHER" id="PTHR43143:SF1">
    <property type="entry name" value="SERINE_THREONINE-PROTEIN PHOSPHATASE CPPED1"/>
    <property type="match status" value="1"/>
</dbReference>
<sequence length="346" mass="39258">MRKVLLLLLAFVFLFTATVVGSNSTFSLNLPFGSRATFAQPSLTPINVTKFPLADKPQPLTSNLLFGVVSDIHVQYTNSFAQNKFQQMLGDMVKLHVPNLVINGDLGDGTPQDYTTLGDLIRQQKNHPAIYYTIGNHEFYKAYHNPITNAWSPVTYPNGETDVTAIERFLDFTKRSRVYYDEYLKSYHFIFLGSEKSAISDHTYGDKAYLSDEQLGWLKSKLKENYTPGKPIFVFLHQPLVRLGSTLNKPDFVIQADRLREILNRFPEVILFSGHIHRQLELPTTILKQEFVMANSSSVSLPRNSKGQALPNKSEGLVVEVSKNKVVIKGRDFLTKTWIPGTQYEF</sequence>
<keyword evidence="3" id="KW-1185">Reference proteome</keyword>
<feature type="domain" description="Calcineurin-like phosphoesterase" evidence="1">
    <location>
        <begin position="66"/>
        <end position="278"/>
    </location>
</feature>
<dbReference type="EMBL" id="MLBF01000053">
    <property type="protein sequence ID" value="OLN27691.1"/>
    <property type="molecule type" value="Genomic_DNA"/>
</dbReference>
<dbReference type="STRING" id="1888891.DSOL_4410"/>
<accession>A0A1Q8QK27</accession>
<evidence type="ECO:0000313" key="3">
    <source>
        <dbReference type="Proteomes" id="UP000186102"/>
    </source>
</evidence>
<dbReference type="Gene3D" id="3.60.21.10">
    <property type="match status" value="1"/>
</dbReference>
<dbReference type="PANTHER" id="PTHR43143">
    <property type="entry name" value="METALLOPHOSPHOESTERASE, CALCINEURIN SUPERFAMILY"/>
    <property type="match status" value="1"/>
</dbReference>
<evidence type="ECO:0000259" key="1">
    <source>
        <dbReference type="Pfam" id="PF00149"/>
    </source>
</evidence>
<dbReference type="SUPFAM" id="SSF56300">
    <property type="entry name" value="Metallo-dependent phosphatases"/>
    <property type="match status" value="1"/>
</dbReference>
<comment type="caution">
    <text evidence="2">The sequence shown here is derived from an EMBL/GenBank/DDBJ whole genome shotgun (WGS) entry which is preliminary data.</text>
</comment>
<organism evidence="2 3">
    <name type="scientific">Desulfosporosinus metallidurans</name>
    <dbReference type="NCBI Taxonomy" id="1888891"/>
    <lineage>
        <taxon>Bacteria</taxon>
        <taxon>Bacillati</taxon>
        <taxon>Bacillota</taxon>
        <taxon>Clostridia</taxon>
        <taxon>Eubacteriales</taxon>
        <taxon>Desulfitobacteriaceae</taxon>
        <taxon>Desulfosporosinus</taxon>
    </lineage>
</organism>
<dbReference type="InterPro" id="IPR004843">
    <property type="entry name" value="Calcineurin-like_PHP"/>
</dbReference>
<dbReference type="RefSeq" id="WP_075366759.1">
    <property type="nucleotide sequence ID" value="NZ_MLBF01000053.1"/>
</dbReference>
<protein>
    <submittedName>
        <fullName evidence="2">Putative phosphohydrolase, Icc family</fullName>
    </submittedName>
</protein>
<dbReference type="InterPro" id="IPR051918">
    <property type="entry name" value="STPP_CPPED1"/>
</dbReference>
<dbReference type="GO" id="GO:0016787">
    <property type="term" value="F:hydrolase activity"/>
    <property type="evidence" value="ECO:0007669"/>
    <property type="project" value="UniProtKB-KW"/>
</dbReference>
<dbReference type="Proteomes" id="UP000186102">
    <property type="component" value="Unassembled WGS sequence"/>
</dbReference>
<name>A0A1Q8QK27_9FIRM</name>
<proteinExistence type="predicted"/>
<gene>
    <name evidence="2" type="ORF">DSOL_4410</name>
</gene>
<evidence type="ECO:0000313" key="2">
    <source>
        <dbReference type="EMBL" id="OLN27691.1"/>
    </source>
</evidence>
<dbReference type="InterPro" id="IPR029052">
    <property type="entry name" value="Metallo-depent_PP-like"/>
</dbReference>
<dbReference type="AlphaFoldDB" id="A0A1Q8QK27"/>
<dbReference type="Pfam" id="PF00149">
    <property type="entry name" value="Metallophos"/>
    <property type="match status" value="1"/>
</dbReference>